<feature type="compositionally biased region" description="Polar residues" evidence="1">
    <location>
        <begin position="115"/>
        <end position="124"/>
    </location>
</feature>
<feature type="compositionally biased region" description="Polar residues" evidence="1">
    <location>
        <begin position="1"/>
        <end position="23"/>
    </location>
</feature>
<keyword evidence="3" id="KW-1185">Reference proteome</keyword>
<name>A0A392P024_9FABA</name>
<sequence length="124" mass="13648">ESSESGNSQIVRSNVVRNGSLSRSAVVRSPNATHVSYTAVNPPMSLLSHQAYVSQLTNRPSRGDDMLTEAQRLVEVPRVENDDMVTQVERKRRRAETPVGTNTGEHDSRHFLSTGPGSSQDCRD</sequence>
<accession>A0A392P024</accession>
<evidence type="ECO:0000313" key="3">
    <source>
        <dbReference type="Proteomes" id="UP000265520"/>
    </source>
</evidence>
<dbReference type="Proteomes" id="UP000265520">
    <property type="component" value="Unassembled WGS sequence"/>
</dbReference>
<proteinExistence type="predicted"/>
<comment type="caution">
    <text evidence="2">The sequence shown here is derived from an EMBL/GenBank/DDBJ whole genome shotgun (WGS) entry which is preliminary data.</text>
</comment>
<organism evidence="2 3">
    <name type="scientific">Trifolium medium</name>
    <dbReference type="NCBI Taxonomy" id="97028"/>
    <lineage>
        <taxon>Eukaryota</taxon>
        <taxon>Viridiplantae</taxon>
        <taxon>Streptophyta</taxon>
        <taxon>Embryophyta</taxon>
        <taxon>Tracheophyta</taxon>
        <taxon>Spermatophyta</taxon>
        <taxon>Magnoliopsida</taxon>
        <taxon>eudicotyledons</taxon>
        <taxon>Gunneridae</taxon>
        <taxon>Pentapetalae</taxon>
        <taxon>rosids</taxon>
        <taxon>fabids</taxon>
        <taxon>Fabales</taxon>
        <taxon>Fabaceae</taxon>
        <taxon>Papilionoideae</taxon>
        <taxon>50 kb inversion clade</taxon>
        <taxon>NPAAA clade</taxon>
        <taxon>Hologalegina</taxon>
        <taxon>IRL clade</taxon>
        <taxon>Trifolieae</taxon>
        <taxon>Trifolium</taxon>
    </lineage>
</organism>
<feature type="non-terminal residue" evidence="2">
    <location>
        <position position="1"/>
    </location>
</feature>
<evidence type="ECO:0000256" key="1">
    <source>
        <dbReference type="SAM" id="MobiDB-lite"/>
    </source>
</evidence>
<feature type="region of interest" description="Disordered" evidence="1">
    <location>
        <begin position="1"/>
        <end position="31"/>
    </location>
</feature>
<protein>
    <submittedName>
        <fullName evidence="2">Uncharacterized protein</fullName>
    </submittedName>
</protein>
<reference evidence="2 3" key="1">
    <citation type="journal article" date="2018" name="Front. Plant Sci.">
        <title>Red Clover (Trifolium pratense) and Zigzag Clover (T. medium) - A Picture of Genomic Similarities and Differences.</title>
        <authorList>
            <person name="Dluhosova J."/>
            <person name="Istvanek J."/>
            <person name="Nedelnik J."/>
            <person name="Repkova J."/>
        </authorList>
    </citation>
    <scope>NUCLEOTIDE SEQUENCE [LARGE SCALE GENOMIC DNA]</scope>
    <source>
        <strain evidence="3">cv. 10/8</strain>
        <tissue evidence="2">Leaf</tissue>
    </source>
</reference>
<feature type="region of interest" description="Disordered" evidence="1">
    <location>
        <begin position="86"/>
        <end position="124"/>
    </location>
</feature>
<dbReference type="EMBL" id="LXQA010058529">
    <property type="protein sequence ID" value="MCI05393.1"/>
    <property type="molecule type" value="Genomic_DNA"/>
</dbReference>
<dbReference type="AlphaFoldDB" id="A0A392P024"/>
<evidence type="ECO:0000313" key="2">
    <source>
        <dbReference type="EMBL" id="MCI05393.1"/>
    </source>
</evidence>